<dbReference type="InterPro" id="IPR052904">
    <property type="entry name" value="Acyl-CoA_dehydrogenase-like"/>
</dbReference>
<dbReference type="Gene3D" id="6.10.250.600">
    <property type="match status" value="1"/>
</dbReference>
<accession>A0A7C1FSS7</accession>
<keyword evidence="3 5" id="KW-0285">Flavoprotein</keyword>
<dbReference type="InterPro" id="IPR006089">
    <property type="entry name" value="Acyl-CoA_DH_CS"/>
</dbReference>
<dbReference type="SUPFAM" id="SSF47203">
    <property type="entry name" value="Acyl-CoA dehydrogenase C-terminal domain-like"/>
    <property type="match status" value="1"/>
</dbReference>
<dbReference type="GO" id="GO:0008470">
    <property type="term" value="F:3-methylbutanoyl-CoA dehydrogenase activity"/>
    <property type="evidence" value="ECO:0007669"/>
    <property type="project" value="UniProtKB-EC"/>
</dbReference>
<dbReference type="EC" id="1.3.8.4" evidence="9"/>
<comment type="caution">
    <text evidence="9">The sequence shown here is derived from an EMBL/GenBank/DDBJ whole genome shotgun (WGS) entry which is preliminary data.</text>
</comment>
<evidence type="ECO:0000256" key="1">
    <source>
        <dbReference type="ARBA" id="ARBA00001974"/>
    </source>
</evidence>
<dbReference type="SUPFAM" id="SSF56645">
    <property type="entry name" value="Acyl-CoA dehydrogenase NM domain-like"/>
    <property type="match status" value="1"/>
</dbReference>
<feature type="domain" description="Acyl-CoA oxidase/dehydrogenase middle" evidence="7">
    <location>
        <begin position="186"/>
        <end position="283"/>
    </location>
</feature>
<dbReference type="Pfam" id="PF02770">
    <property type="entry name" value="Acyl-CoA_dh_M"/>
    <property type="match status" value="1"/>
</dbReference>
<evidence type="ECO:0000256" key="4">
    <source>
        <dbReference type="ARBA" id="ARBA00022827"/>
    </source>
</evidence>
<sequence>MTALSTFQAFTPESVLNQPEPLEEYNLYTMDIALQEVVQREGGGWVEARAVELGALLGRRETLHLGELANRYTPVLYTHDRFGRRRDEVEYHPAYHELMRIGMAYETHSMPWSKPQPGVHVARGALMMLRHQVDEGTSCPLTMTFAVVPALRNQPDVAAIWEPRVLATEYDPSFLPAEEKRSALFGMAMTERQGGSDVRANVSWAIPEGRPGPGQSYRITGHKWFCSAPMCDAFLVLAQTERGLSCFLLPRWTPDGERNAFRIVRLKDKLGNRSNASSEVEFHGAWAQLIGEEGRGIATIMEMVRHTRLDCALGSAATMRRAVAEALHHAAQRKAFGRLLVEQPLMVNVLADLAIEYEAAVALALRLARSFDAAPGNEAEQLFARIVTPIAKYWITKRAIAVVTEAMECLGGNGYIEESPMPRLYRDVPVNSLWEGAGNIQALDLLRAMRREPAALEIVVDELRAAAGVSADYDAHLERVERSLRRDAGEEVAARRLAEQLALALQAALLIRHAPPAVADAFCRGRLGTERSFLFGALPPGLDLRTILTRAWPRLA</sequence>
<dbReference type="InterPro" id="IPR006091">
    <property type="entry name" value="Acyl-CoA_Oxase/DH_mid-dom"/>
</dbReference>
<dbReference type="Gene3D" id="1.20.140.10">
    <property type="entry name" value="Butyryl-CoA Dehydrogenase, subunit A, domain 3"/>
    <property type="match status" value="1"/>
</dbReference>
<dbReference type="PROSITE" id="PS00073">
    <property type="entry name" value="ACYL_COA_DH_2"/>
    <property type="match status" value="1"/>
</dbReference>
<name>A0A7C1FSS7_9CHLR</name>
<evidence type="ECO:0000256" key="3">
    <source>
        <dbReference type="ARBA" id="ARBA00022630"/>
    </source>
</evidence>
<dbReference type="Gene3D" id="2.40.110.20">
    <property type="match status" value="1"/>
</dbReference>
<comment type="cofactor">
    <cofactor evidence="1 5">
        <name>FAD</name>
        <dbReference type="ChEBI" id="CHEBI:57692"/>
    </cofactor>
</comment>
<dbReference type="InterPro" id="IPR041504">
    <property type="entry name" value="AidB_N"/>
</dbReference>
<evidence type="ECO:0000256" key="2">
    <source>
        <dbReference type="ARBA" id="ARBA00009347"/>
    </source>
</evidence>
<gene>
    <name evidence="9" type="ORF">ENQ20_04065</name>
</gene>
<reference evidence="9" key="1">
    <citation type="journal article" date="2020" name="mSystems">
        <title>Genome- and Community-Level Interaction Insights into Carbon Utilization and Element Cycling Functions of Hydrothermarchaeota in Hydrothermal Sediment.</title>
        <authorList>
            <person name="Zhou Z."/>
            <person name="Liu Y."/>
            <person name="Xu W."/>
            <person name="Pan J."/>
            <person name="Luo Z.H."/>
            <person name="Li M."/>
        </authorList>
    </citation>
    <scope>NUCLEOTIDE SEQUENCE [LARGE SCALE GENOMIC DNA]</scope>
    <source>
        <strain evidence="9">SpSt-289</strain>
    </source>
</reference>
<dbReference type="PANTHER" id="PTHR42707">
    <property type="entry name" value="ACYL-COA DEHYDROGENASE"/>
    <property type="match status" value="1"/>
</dbReference>
<keyword evidence="4 5" id="KW-0274">FAD</keyword>
<dbReference type="InterPro" id="IPR009100">
    <property type="entry name" value="AcylCoA_DH/oxidase_NM_dom_sf"/>
</dbReference>
<keyword evidence="5 9" id="KW-0560">Oxidoreductase</keyword>
<dbReference type="Pfam" id="PF18158">
    <property type="entry name" value="AidB_N"/>
    <property type="match status" value="1"/>
</dbReference>
<dbReference type="PANTHER" id="PTHR42707:SF3">
    <property type="entry name" value="ACYL-COA DEHYDROGENASE AIDB-RELATED"/>
    <property type="match status" value="1"/>
</dbReference>
<evidence type="ECO:0000313" key="9">
    <source>
        <dbReference type="EMBL" id="HDX30651.1"/>
    </source>
</evidence>
<dbReference type="InterPro" id="IPR036250">
    <property type="entry name" value="AcylCo_DH-like_C"/>
</dbReference>
<evidence type="ECO:0000259" key="7">
    <source>
        <dbReference type="Pfam" id="PF02770"/>
    </source>
</evidence>
<feature type="domain" description="Adaptive response protein AidB N-terminal" evidence="8">
    <location>
        <begin position="17"/>
        <end position="172"/>
    </location>
</feature>
<dbReference type="EMBL" id="DSMG01000046">
    <property type="protein sequence ID" value="HDX30651.1"/>
    <property type="molecule type" value="Genomic_DNA"/>
</dbReference>
<comment type="similarity">
    <text evidence="2 5">Belongs to the acyl-CoA dehydrogenase family.</text>
</comment>
<organism evidence="9">
    <name type="scientific">Caldilinea aerophila</name>
    <dbReference type="NCBI Taxonomy" id="133453"/>
    <lineage>
        <taxon>Bacteria</taxon>
        <taxon>Bacillati</taxon>
        <taxon>Chloroflexota</taxon>
        <taxon>Caldilineae</taxon>
        <taxon>Caldilineales</taxon>
        <taxon>Caldilineaceae</taxon>
        <taxon>Caldilinea</taxon>
    </lineage>
</organism>
<dbReference type="NCBIfam" id="NF008594">
    <property type="entry name" value="PRK11561.1"/>
    <property type="match status" value="1"/>
</dbReference>
<feature type="domain" description="Acyl-CoA dehydrogenase/oxidase C-terminal" evidence="6">
    <location>
        <begin position="294"/>
        <end position="449"/>
    </location>
</feature>
<proteinExistence type="inferred from homology"/>
<evidence type="ECO:0000256" key="5">
    <source>
        <dbReference type="RuleBase" id="RU362125"/>
    </source>
</evidence>
<dbReference type="Pfam" id="PF00441">
    <property type="entry name" value="Acyl-CoA_dh_1"/>
    <property type="match status" value="1"/>
</dbReference>
<evidence type="ECO:0000259" key="8">
    <source>
        <dbReference type="Pfam" id="PF18158"/>
    </source>
</evidence>
<dbReference type="AlphaFoldDB" id="A0A7C1FSS7"/>
<protein>
    <submittedName>
        <fullName evidence="9">Isovaleryl-CoA dehydrogenase</fullName>
        <ecNumber evidence="9">1.3.8.4</ecNumber>
    </submittedName>
</protein>
<dbReference type="InterPro" id="IPR009075">
    <property type="entry name" value="AcylCo_DH/oxidase_C"/>
</dbReference>
<evidence type="ECO:0000259" key="6">
    <source>
        <dbReference type="Pfam" id="PF00441"/>
    </source>
</evidence>